<dbReference type="Pfam" id="PF20684">
    <property type="entry name" value="Fung_rhodopsin"/>
    <property type="match status" value="1"/>
</dbReference>
<evidence type="ECO:0000256" key="7">
    <source>
        <dbReference type="SAM" id="Phobius"/>
    </source>
</evidence>
<comment type="similarity">
    <text evidence="5">Belongs to the SAT4 family.</text>
</comment>
<evidence type="ECO:0000313" key="9">
    <source>
        <dbReference type="EMBL" id="KAK3049183.1"/>
    </source>
</evidence>
<feature type="region of interest" description="Disordered" evidence="6">
    <location>
        <begin position="209"/>
        <end position="232"/>
    </location>
</feature>
<feature type="transmembrane region" description="Helical" evidence="7">
    <location>
        <begin position="81"/>
        <end position="104"/>
    </location>
</feature>
<evidence type="ECO:0000259" key="8">
    <source>
        <dbReference type="Pfam" id="PF20684"/>
    </source>
</evidence>
<sequence length="262" mass="29237">MTSLLHYTILHPHDVFLLYLLGRTAQLKRWILWAIIGIQIVINLIVIVQIYAQCGLHFHVLWSLDGALIGKHCQVSDVETIIGYVQSALNSLCDITLTIVPAFILWDLQMPRRQKVILAAVLMLSIFAFAASIVKAIEVKNLSATMDFTWFMADLQLWVCVENNVVMMAASTPGLRPLLRRKTGNAYPYPGSGPQDHSHVLSDGVQHQGWSGHSFSKKMRQGNTANASHMDNNSEELILGDGDRAKDGQITKTLDVRVSYSE</sequence>
<dbReference type="InterPro" id="IPR049326">
    <property type="entry name" value="Rhodopsin_dom_fungi"/>
</dbReference>
<feature type="domain" description="Rhodopsin" evidence="8">
    <location>
        <begin position="25"/>
        <end position="181"/>
    </location>
</feature>
<keyword evidence="4 7" id="KW-0472">Membrane</keyword>
<evidence type="ECO:0000256" key="6">
    <source>
        <dbReference type="SAM" id="MobiDB-lite"/>
    </source>
</evidence>
<name>A0AAJ0G9E9_9PEZI</name>
<evidence type="ECO:0000256" key="3">
    <source>
        <dbReference type="ARBA" id="ARBA00022989"/>
    </source>
</evidence>
<proteinExistence type="inferred from homology"/>
<feature type="transmembrane region" description="Helical" evidence="7">
    <location>
        <begin position="30"/>
        <end position="52"/>
    </location>
</feature>
<keyword evidence="10" id="KW-1185">Reference proteome</keyword>
<evidence type="ECO:0000313" key="10">
    <source>
        <dbReference type="Proteomes" id="UP001271007"/>
    </source>
</evidence>
<dbReference type="GO" id="GO:0016020">
    <property type="term" value="C:membrane"/>
    <property type="evidence" value="ECO:0007669"/>
    <property type="project" value="UniProtKB-SubCell"/>
</dbReference>
<dbReference type="EMBL" id="JAWDJX010000042">
    <property type="protein sequence ID" value="KAK3049183.1"/>
    <property type="molecule type" value="Genomic_DNA"/>
</dbReference>
<accession>A0AAJ0G9E9</accession>
<dbReference type="InterPro" id="IPR052337">
    <property type="entry name" value="SAT4-like"/>
</dbReference>
<evidence type="ECO:0000256" key="4">
    <source>
        <dbReference type="ARBA" id="ARBA00023136"/>
    </source>
</evidence>
<protein>
    <recommendedName>
        <fullName evidence="8">Rhodopsin domain-containing protein</fullName>
    </recommendedName>
</protein>
<evidence type="ECO:0000256" key="2">
    <source>
        <dbReference type="ARBA" id="ARBA00022692"/>
    </source>
</evidence>
<gene>
    <name evidence="9" type="ORF">LTR09_009602</name>
</gene>
<dbReference type="PANTHER" id="PTHR33048">
    <property type="entry name" value="PTH11-LIKE INTEGRAL MEMBRANE PROTEIN (AFU_ORTHOLOGUE AFUA_5G11245)"/>
    <property type="match status" value="1"/>
</dbReference>
<comment type="caution">
    <text evidence="9">The sequence shown here is derived from an EMBL/GenBank/DDBJ whole genome shotgun (WGS) entry which is preliminary data.</text>
</comment>
<dbReference type="Proteomes" id="UP001271007">
    <property type="component" value="Unassembled WGS sequence"/>
</dbReference>
<feature type="transmembrane region" description="Helical" evidence="7">
    <location>
        <begin position="116"/>
        <end position="135"/>
    </location>
</feature>
<dbReference type="AlphaFoldDB" id="A0AAJ0G9E9"/>
<dbReference type="PANTHER" id="PTHR33048:SF146">
    <property type="entry name" value="INTEGRAL MEMBRANE PROTEIN"/>
    <property type="match status" value="1"/>
</dbReference>
<evidence type="ECO:0000256" key="1">
    <source>
        <dbReference type="ARBA" id="ARBA00004141"/>
    </source>
</evidence>
<comment type="subcellular location">
    <subcellularLocation>
        <location evidence="1">Membrane</location>
        <topology evidence="1">Multi-pass membrane protein</topology>
    </subcellularLocation>
</comment>
<feature type="compositionally biased region" description="Polar residues" evidence="6">
    <location>
        <begin position="221"/>
        <end position="231"/>
    </location>
</feature>
<keyword evidence="3 7" id="KW-1133">Transmembrane helix</keyword>
<keyword evidence="2 7" id="KW-0812">Transmembrane</keyword>
<evidence type="ECO:0000256" key="5">
    <source>
        <dbReference type="ARBA" id="ARBA00038359"/>
    </source>
</evidence>
<organism evidence="9 10">
    <name type="scientific">Extremus antarcticus</name>
    <dbReference type="NCBI Taxonomy" id="702011"/>
    <lineage>
        <taxon>Eukaryota</taxon>
        <taxon>Fungi</taxon>
        <taxon>Dikarya</taxon>
        <taxon>Ascomycota</taxon>
        <taxon>Pezizomycotina</taxon>
        <taxon>Dothideomycetes</taxon>
        <taxon>Dothideomycetidae</taxon>
        <taxon>Mycosphaerellales</taxon>
        <taxon>Extremaceae</taxon>
        <taxon>Extremus</taxon>
    </lineage>
</organism>
<reference evidence="9" key="1">
    <citation type="submission" date="2023-04" db="EMBL/GenBank/DDBJ databases">
        <title>Black Yeasts Isolated from many extreme environments.</title>
        <authorList>
            <person name="Coleine C."/>
            <person name="Stajich J.E."/>
            <person name="Selbmann L."/>
        </authorList>
    </citation>
    <scope>NUCLEOTIDE SEQUENCE</scope>
    <source>
        <strain evidence="9">CCFEE 5312</strain>
    </source>
</reference>